<keyword evidence="1" id="KW-0547">Nucleotide-binding</keyword>
<dbReference type="PANTHER" id="PTHR43272">
    <property type="entry name" value="LONG-CHAIN-FATTY-ACID--COA LIGASE"/>
    <property type="match status" value="1"/>
</dbReference>
<dbReference type="Pfam" id="PF00501">
    <property type="entry name" value="AMP-binding"/>
    <property type="match status" value="1"/>
</dbReference>
<name>A0A433BAB1_9FUNG</name>
<dbReference type="GO" id="GO:0004467">
    <property type="term" value="F:long-chain fatty acid-CoA ligase activity"/>
    <property type="evidence" value="ECO:0007669"/>
    <property type="project" value="TreeGrafter"/>
</dbReference>
<feature type="domain" description="AMP-dependent synthetase/ligase" evidence="3">
    <location>
        <begin position="187"/>
        <end position="403"/>
    </location>
</feature>
<dbReference type="PANTHER" id="PTHR43272:SF33">
    <property type="entry name" value="AMP-BINDING DOMAIN-CONTAINING PROTEIN-RELATED"/>
    <property type="match status" value="1"/>
</dbReference>
<dbReference type="InterPro" id="IPR042099">
    <property type="entry name" value="ANL_N_sf"/>
</dbReference>
<evidence type="ECO:0000259" key="3">
    <source>
        <dbReference type="Pfam" id="PF00501"/>
    </source>
</evidence>
<dbReference type="GO" id="GO:0005783">
    <property type="term" value="C:endoplasmic reticulum"/>
    <property type="evidence" value="ECO:0007669"/>
    <property type="project" value="TreeGrafter"/>
</dbReference>
<dbReference type="Proteomes" id="UP000268093">
    <property type="component" value="Unassembled WGS sequence"/>
</dbReference>
<evidence type="ECO:0000256" key="1">
    <source>
        <dbReference type="ARBA" id="ARBA00022741"/>
    </source>
</evidence>
<gene>
    <name evidence="4" type="ORF">BC936DRAFT_139250</name>
</gene>
<dbReference type="AlphaFoldDB" id="A0A433BAB1"/>
<dbReference type="GO" id="GO:0016020">
    <property type="term" value="C:membrane"/>
    <property type="evidence" value="ECO:0007669"/>
    <property type="project" value="TreeGrafter"/>
</dbReference>
<evidence type="ECO:0000313" key="5">
    <source>
        <dbReference type="Proteomes" id="UP000268093"/>
    </source>
</evidence>
<dbReference type="SUPFAM" id="SSF56801">
    <property type="entry name" value="Acetyl-CoA synthetase-like"/>
    <property type="match status" value="2"/>
</dbReference>
<dbReference type="OrthoDB" id="1700726at2759"/>
<organism evidence="4 5">
    <name type="scientific">Jimgerdemannia flammicorona</name>
    <dbReference type="NCBI Taxonomy" id="994334"/>
    <lineage>
        <taxon>Eukaryota</taxon>
        <taxon>Fungi</taxon>
        <taxon>Fungi incertae sedis</taxon>
        <taxon>Mucoromycota</taxon>
        <taxon>Mucoromycotina</taxon>
        <taxon>Endogonomycetes</taxon>
        <taxon>Endogonales</taxon>
        <taxon>Endogonaceae</taxon>
        <taxon>Jimgerdemannia</taxon>
    </lineage>
</organism>
<keyword evidence="2" id="KW-0067">ATP-binding</keyword>
<protein>
    <recommendedName>
        <fullName evidence="3">AMP-dependent synthetase/ligase domain-containing protein</fullName>
    </recommendedName>
</protein>
<dbReference type="InterPro" id="IPR000873">
    <property type="entry name" value="AMP-dep_synth/lig_dom"/>
</dbReference>
<keyword evidence="5" id="KW-1185">Reference proteome</keyword>
<dbReference type="GO" id="GO:0005524">
    <property type="term" value="F:ATP binding"/>
    <property type="evidence" value="ECO:0007669"/>
    <property type="project" value="UniProtKB-KW"/>
</dbReference>
<evidence type="ECO:0000256" key="2">
    <source>
        <dbReference type="ARBA" id="ARBA00022840"/>
    </source>
</evidence>
<evidence type="ECO:0000313" key="4">
    <source>
        <dbReference type="EMBL" id="RUP20385.1"/>
    </source>
</evidence>
<dbReference type="Gene3D" id="3.40.50.12780">
    <property type="entry name" value="N-terminal domain of ligase-like"/>
    <property type="match status" value="2"/>
</dbReference>
<accession>A0A433BAB1</accession>
<reference evidence="4 5" key="1">
    <citation type="journal article" date="2018" name="New Phytol.">
        <title>Phylogenomics of Endogonaceae and evolution of mycorrhizas within Mucoromycota.</title>
        <authorList>
            <person name="Chang Y."/>
            <person name="Desiro A."/>
            <person name="Na H."/>
            <person name="Sandor L."/>
            <person name="Lipzen A."/>
            <person name="Clum A."/>
            <person name="Barry K."/>
            <person name="Grigoriev I.V."/>
            <person name="Martin F.M."/>
            <person name="Stajich J.E."/>
            <person name="Smith M.E."/>
            <person name="Bonito G."/>
            <person name="Spatafora J.W."/>
        </authorList>
    </citation>
    <scope>NUCLEOTIDE SEQUENCE [LARGE SCALE GENOMIC DNA]</scope>
    <source>
        <strain evidence="4 5">GMNB39</strain>
    </source>
</reference>
<comment type="caution">
    <text evidence="4">The sequence shown here is derived from an EMBL/GenBank/DDBJ whole genome shotgun (WGS) entry which is preliminary data.</text>
</comment>
<dbReference type="EMBL" id="RBNI01014559">
    <property type="protein sequence ID" value="RUP20385.1"/>
    <property type="molecule type" value="Genomic_DNA"/>
</dbReference>
<sequence length="471" mass="52111">MTVMVVSSRTLPAALAAASEASSRALRHVIVIGTDEDLRADDRRAAEIAGIELRSFEVVEKAGESAPVENVAPAPDDLASIYFTSNITGTSKKGVMLTHKVRCLKTHPRYRAKVVRLSAPLMSKLTPRSAFFAPPRYPEPRCRYRRFPRHCTAKPEDHGKRSPFVVLVARRSPTDRKLTPHSSLYGTLLTLSRVAHVYERVTIGVLTYVGGSVAFYSGDVSKVLEDAQEAKPTIFTSVPKILHRVQDQIIKQYGDSFLYKKGYGNKQALLRQGRLVNDDMWDLLVFRDIRTKFFGGQVRVLVTSAGKNCIHPLHYLTNAKTTEFFRIVLGSQVIQGYGLVEASAAVTATLFNDYSSTGAVGAPLPCNEIKLIDLPELGYRAEDVPNPRGEILVRGHNVFKGYLGDEEATRKVIDADGWLRTGQVGEVLPNGTIRIVDRKEHGEALALLTLPYVTFQPLVTHLQNVAPRLPQ</sequence>
<proteinExistence type="predicted"/>